<dbReference type="RefSeq" id="WP_040473380.1">
    <property type="nucleotide sequence ID" value="NZ_AYZO01000014.1"/>
</dbReference>
<comment type="caution">
    <text evidence="1">The sequence shown here is derived from an EMBL/GenBank/DDBJ whole genome shotgun (WGS) entry which is preliminary data.</text>
</comment>
<gene>
    <name evidence="1" type="ORF">FC38_GL000425</name>
</gene>
<name>A0ABR5PVA4_9LACO</name>
<accession>A0ABR5PVA4</accession>
<evidence type="ECO:0000313" key="2">
    <source>
        <dbReference type="Proteomes" id="UP000051521"/>
    </source>
</evidence>
<proteinExistence type="predicted"/>
<organism evidence="1 2">
    <name type="scientific">Lactobacillus gigeriorum DSM 23908 = CRBIP 24.85</name>
    <dbReference type="NCBI Taxonomy" id="1423751"/>
    <lineage>
        <taxon>Bacteria</taxon>
        <taxon>Bacillati</taxon>
        <taxon>Bacillota</taxon>
        <taxon>Bacilli</taxon>
        <taxon>Lactobacillales</taxon>
        <taxon>Lactobacillaceae</taxon>
        <taxon>Lactobacillus</taxon>
    </lineage>
</organism>
<keyword evidence="2" id="KW-1185">Reference proteome</keyword>
<dbReference type="EMBL" id="AYZO01000014">
    <property type="protein sequence ID" value="KRN12021.1"/>
    <property type="molecule type" value="Genomic_DNA"/>
</dbReference>
<sequence>MSVESIFYNGLEFTNETFNAKKLKDTNTDITVAIISFNQQQIDTTFDNIDKKRGIDDFYTKSKYKPNEIKYFTSFVNSLGVKFGLVIVPSWNSYRLGVAEYSSLVFDAIGGN</sequence>
<protein>
    <submittedName>
        <fullName evidence="1">Uncharacterized protein</fullName>
    </submittedName>
</protein>
<dbReference type="Proteomes" id="UP000051521">
    <property type="component" value="Unassembled WGS sequence"/>
</dbReference>
<evidence type="ECO:0000313" key="1">
    <source>
        <dbReference type="EMBL" id="KRN12021.1"/>
    </source>
</evidence>
<reference evidence="1 2" key="1">
    <citation type="journal article" date="2015" name="Genome Announc.">
        <title>Expanding the biotechnology potential of lactobacilli through comparative genomics of 213 strains and associated genera.</title>
        <authorList>
            <person name="Sun Z."/>
            <person name="Harris H.M."/>
            <person name="McCann A."/>
            <person name="Guo C."/>
            <person name="Argimon S."/>
            <person name="Zhang W."/>
            <person name="Yang X."/>
            <person name="Jeffery I.B."/>
            <person name="Cooney J.C."/>
            <person name="Kagawa T.F."/>
            <person name="Liu W."/>
            <person name="Song Y."/>
            <person name="Salvetti E."/>
            <person name="Wrobel A."/>
            <person name="Rasinkangas P."/>
            <person name="Parkhill J."/>
            <person name="Rea M.C."/>
            <person name="O'Sullivan O."/>
            <person name="Ritari J."/>
            <person name="Douillard F.P."/>
            <person name="Paul Ross R."/>
            <person name="Yang R."/>
            <person name="Briner A.E."/>
            <person name="Felis G.E."/>
            <person name="de Vos W.M."/>
            <person name="Barrangou R."/>
            <person name="Klaenhammer T.R."/>
            <person name="Caufield P.W."/>
            <person name="Cui Y."/>
            <person name="Zhang H."/>
            <person name="O'Toole P.W."/>
        </authorList>
    </citation>
    <scope>NUCLEOTIDE SEQUENCE [LARGE SCALE GENOMIC DNA]</scope>
    <source>
        <strain evidence="1 2">DSM 23908</strain>
    </source>
</reference>